<dbReference type="Gene3D" id="2.30.30.380">
    <property type="entry name" value="Zn-finger domain of Sec23/24"/>
    <property type="match status" value="1"/>
</dbReference>
<organism evidence="2 3">
    <name type="scientific">Vittaforma corneae (strain ATCC 50505)</name>
    <name type="common">Microsporidian parasite</name>
    <name type="synonym">Nosema corneum</name>
    <dbReference type="NCBI Taxonomy" id="993615"/>
    <lineage>
        <taxon>Eukaryota</taxon>
        <taxon>Fungi</taxon>
        <taxon>Fungi incertae sedis</taxon>
        <taxon>Microsporidia</taxon>
        <taxon>Nosematidae</taxon>
        <taxon>Vittaforma</taxon>
    </lineage>
</organism>
<dbReference type="InterPro" id="IPR012990">
    <property type="entry name" value="Beta-sandwich_Sec23_24"/>
</dbReference>
<accession>L2GL61</accession>
<dbReference type="Gene3D" id="3.40.20.10">
    <property type="entry name" value="Severin"/>
    <property type="match status" value="1"/>
</dbReference>
<dbReference type="STRING" id="993615.L2GL61"/>
<dbReference type="InterPro" id="IPR036174">
    <property type="entry name" value="Znf_Sec23_Sec24_sf"/>
</dbReference>
<dbReference type="VEuPathDB" id="MicrosporidiaDB:VICG_01346"/>
<evidence type="ECO:0000313" key="3">
    <source>
        <dbReference type="Proteomes" id="UP000011082"/>
    </source>
</evidence>
<dbReference type="InterPro" id="IPR029006">
    <property type="entry name" value="ADF-H/Gelsolin-like_dom_sf"/>
</dbReference>
<dbReference type="SUPFAM" id="SSF81995">
    <property type="entry name" value="beta-sandwich domain of Sec23/24"/>
    <property type="match status" value="1"/>
</dbReference>
<dbReference type="SUPFAM" id="SSF81811">
    <property type="entry name" value="Helical domain of Sec23/24"/>
    <property type="match status" value="1"/>
</dbReference>
<sequence length="690" mass="78674">MQQNPVQNKKSIRVPDLPIEIYKDQTQNTTYSTSNPPPFLSTTDRLVSEKNNSDPSYLRSTMYTSPSSEFTLESCAMPFSIIANPFNEKGCLNFTSGSDICTGCRSYFNCFTRRDNTAFICNICERKNDSHTNYPENLKLSSFEYIISSFVERKPPHVANQEGQPIGLDYPVIRKLIDPVFVFMFDMCSLPLVEAILDSIVEIVQNENFQILYQNIGFFVINNGITTFGANLGKPVKYRMPADLPFISQKCTVPTKDLDVIIKILQEVRKINERAVPEANTIISTIKHISSFTSGCKVALVSSCPAELNYELILSDRKNCSVNLFCLYADINKMAKQHITLEKLSFYSSGKVYKYIHQDIPFAKKDLKNLCLSRSVFDVKLVLKVSDNLTKTSFVGSTLDDGLATSHLNHMDSSTSVLFNLGLNGPSKLTKYIQLQVSFTDFDGSRRMRVFNHSFPAGTPAHVFSSMSFDTLFASLVKLNISEDVKLEKLITDSLVYYRNKCSSTTSSSQFVLPDSIKCLPVLIQSYLKKTDLEKTRLINATIEQNLRHFYPRMFSLTEYTVFQNLEQTKSLRLTVNNISENDIYILENSQKIFIYIPKGVDRALVWKLFEECDGVLVVKEDNEEECLILNRIIEQIQLHYNYEMRVVICLAGESVSEGEFLLNMVEDKINNQLDYVDYIFKLHFDIQKS</sequence>
<dbReference type="AlphaFoldDB" id="L2GL61"/>
<dbReference type="PANTHER" id="PTHR13803">
    <property type="entry name" value="SEC24-RELATED PROTEIN"/>
    <property type="match status" value="1"/>
</dbReference>
<dbReference type="GO" id="GO:0008270">
    <property type="term" value="F:zinc ion binding"/>
    <property type="evidence" value="ECO:0007669"/>
    <property type="project" value="InterPro"/>
</dbReference>
<dbReference type="GO" id="GO:0070971">
    <property type="term" value="C:endoplasmic reticulum exit site"/>
    <property type="evidence" value="ECO:0007669"/>
    <property type="project" value="TreeGrafter"/>
</dbReference>
<reference evidence="3" key="1">
    <citation type="submission" date="2011-05" db="EMBL/GenBank/DDBJ databases">
        <title>The genome sequence of Vittaforma corneae strain ATCC 50505.</title>
        <authorList>
            <consortium name="The Broad Institute Genome Sequencing Platform"/>
            <person name="Cuomo C."/>
            <person name="Didier E."/>
            <person name="Bowers L."/>
            <person name="Young S.K."/>
            <person name="Zeng Q."/>
            <person name="Gargeya S."/>
            <person name="Fitzgerald M."/>
            <person name="Haas B."/>
            <person name="Abouelleil A."/>
            <person name="Alvarado L."/>
            <person name="Arachchi H.M."/>
            <person name="Berlin A."/>
            <person name="Chapman S.B."/>
            <person name="Gearin G."/>
            <person name="Goldberg J."/>
            <person name="Griggs A."/>
            <person name="Gujja S."/>
            <person name="Hansen M."/>
            <person name="Heiman D."/>
            <person name="Howarth C."/>
            <person name="Larimer J."/>
            <person name="Lui A."/>
            <person name="MacDonald P.J.P."/>
            <person name="McCowen C."/>
            <person name="Montmayeur A."/>
            <person name="Murphy C."/>
            <person name="Neiman D."/>
            <person name="Pearson M."/>
            <person name="Priest M."/>
            <person name="Roberts A."/>
            <person name="Saif S."/>
            <person name="Shea T."/>
            <person name="Sisk P."/>
            <person name="Stolte C."/>
            <person name="Sykes S."/>
            <person name="Wortman J."/>
            <person name="Nusbaum C."/>
            <person name="Birren B."/>
        </authorList>
    </citation>
    <scope>NUCLEOTIDE SEQUENCE [LARGE SCALE GENOMIC DNA]</scope>
    <source>
        <strain evidence="3">ATCC 50505</strain>
    </source>
</reference>
<dbReference type="RefSeq" id="XP_007604792.1">
    <property type="nucleotide sequence ID" value="XM_007604730.1"/>
</dbReference>
<dbReference type="EMBL" id="JH370141">
    <property type="protein sequence ID" value="ELA41598.1"/>
    <property type="molecule type" value="Genomic_DNA"/>
</dbReference>
<dbReference type="Proteomes" id="UP000011082">
    <property type="component" value="Unassembled WGS sequence"/>
</dbReference>
<dbReference type="HOGENOM" id="CLU_026726_0_0_1"/>
<dbReference type="GeneID" id="19882057"/>
<dbReference type="GO" id="GO:0090110">
    <property type="term" value="P:COPII-coated vesicle cargo loading"/>
    <property type="evidence" value="ECO:0007669"/>
    <property type="project" value="TreeGrafter"/>
</dbReference>
<dbReference type="OrthoDB" id="49016at2759"/>
<dbReference type="InterPro" id="IPR050550">
    <property type="entry name" value="SEC23_SEC24_subfamily"/>
</dbReference>
<dbReference type="Gene3D" id="3.40.50.410">
    <property type="entry name" value="von Willebrand factor, type A domain"/>
    <property type="match status" value="1"/>
</dbReference>
<dbReference type="GO" id="GO:0030127">
    <property type="term" value="C:COPII vesicle coat"/>
    <property type="evidence" value="ECO:0007669"/>
    <property type="project" value="InterPro"/>
</dbReference>
<dbReference type="GO" id="GO:0000149">
    <property type="term" value="F:SNARE binding"/>
    <property type="evidence" value="ECO:0007669"/>
    <property type="project" value="TreeGrafter"/>
</dbReference>
<dbReference type="InterPro" id="IPR036465">
    <property type="entry name" value="vWFA_dom_sf"/>
</dbReference>
<dbReference type="SUPFAM" id="SSF82754">
    <property type="entry name" value="C-terminal, gelsolin-like domain of Sec23/24"/>
    <property type="match status" value="1"/>
</dbReference>
<dbReference type="GO" id="GO:0006886">
    <property type="term" value="P:intracellular protein transport"/>
    <property type="evidence" value="ECO:0007669"/>
    <property type="project" value="InterPro"/>
</dbReference>
<dbReference type="Pfam" id="PF08033">
    <property type="entry name" value="Sec23_BS"/>
    <property type="match status" value="1"/>
</dbReference>
<dbReference type="OMA" id="EYICEDS"/>
<dbReference type="Gene3D" id="2.60.40.1670">
    <property type="entry name" value="beta-sandwich domain of Sec23/24"/>
    <property type="match status" value="2"/>
</dbReference>
<evidence type="ECO:0000313" key="2">
    <source>
        <dbReference type="EMBL" id="ELA41598.1"/>
    </source>
</evidence>
<gene>
    <name evidence="2" type="ORF">VICG_01346</name>
</gene>
<dbReference type="SUPFAM" id="SSF82919">
    <property type="entry name" value="Zn-finger domain of Sec23/24"/>
    <property type="match status" value="1"/>
</dbReference>
<protein>
    <recommendedName>
        <fullName evidence="1">Sec23/Sec24 beta-sandwich domain-containing protein</fullName>
    </recommendedName>
</protein>
<proteinExistence type="predicted"/>
<feature type="domain" description="Sec23/Sec24 beta-sandwich" evidence="1">
    <location>
        <begin position="377"/>
        <end position="456"/>
    </location>
</feature>
<dbReference type="InterPro" id="IPR036175">
    <property type="entry name" value="Sec23/24_helical_dom_sf"/>
</dbReference>
<evidence type="ECO:0000259" key="1">
    <source>
        <dbReference type="Pfam" id="PF08033"/>
    </source>
</evidence>
<dbReference type="InterPro" id="IPR036180">
    <property type="entry name" value="Gelsolin-like_dom_sf"/>
</dbReference>
<name>L2GL61_VITCO</name>
<keyword evidence="3" id="KW-1185">Reference proteome</keyword>
<dbReference type="InParanoid" id="L2GL61"/>